<evidence type="ECO:0000256" key="4">
    <source>
        <dbReference type="ARBA" id="ARBA00022989"/>
    </source>
</evidence>
<dbReference type="PANTHER" id="PTHR23513:SF6">
    <property type="entry name" value="MAJOR FACILITATOR SUPERFAMILY ASSOCIATED DOMAIN-CONTAINING PROTEIN"/>
    <property type="match status" value="1"/>
</dbReference>
<gene>
    <name evidence="7" type="ORF">DSM25559_4818</name>
</gene>
<organism evidence="7 8">
    <name type="scientific">Agrobacterium rosae</name>
    <dbReference type="NCBI Taxonomy" id="1972867"/>
    <lineage>
        <taxon>Bacteria</taxon>
        <taxon>Pseudomonadati</taxon>
        <taxon>Pseudomonadota</taxon>
        <taxon>Alphaproteobacteria</taxon>
        <taxon>Hyphomicrobiales</taxon>
        <taxon>Rhizobiaceae</taxon>
        <taxon>Rhizobium/Agrobacterium group</taxon>
        <taxon>Agrobacterium</taxon>
    </lineage>
</organism>
<evidence type="ECO:0000313" key="8">
    <source>
        <dbReference type="Proteomes" id="UP000187891"/>
    </source>
</evidence>
<dbReference type="InterPro" id="IPR011701">
    <property type="entry name" value="MFS"/>
</dbReference>
<dbReference type="Gene3D" id="1.20.1250.20">
    <property type="entry name" value="MFS general substrate transporter like domains"/>
    <property type="match status" value="1"/>
</dbReference>
<dbReference type="SUPFAM" id="SSF103473">
    <property type="entry name" value="MFS general substrate transporter"/>
    <property type="match status" value="1"/>
</dbReference>
<comment type="subcellular location">
    <subcellularLocation>
        <location evidence="1">Cell membrane</location>
        <topology evidence="1">Multi-pass membrane protein</topology>
    </subcellularLocation>
</comment>
<feature type="transmembrane region" description="Helical" evidence="6">
    <location>
        <begin position="94"/>
        <end position="110"/>
    </location>
</feature>
<dbReference type="EMBL" id="FMUE01000019">
    <property type="protein sequence ID" value="SCX35137.1"/>
    <property type="molecule type" value="Genomic_DNA"/>
</dbReference>
<dbReference type="AlphaFoldDB" id="A0A1R3U736"/>
<protein>
    <submittedName>
        <fullName evidence="7">Major Facilitator Superfamily protein</fullName>
    </submittedName>
</protein>
<dbReference type="GO" id="GO:0005886">
    <property type="term" value="C:plasma membrane"/>
    <property type="evidence" value="ECO:0007669"/>
    <property type="project" value="UniProtKB-SubCell"/>
</dbReference>
<dbReference type="Proteomes" id="UP000187891">
    <property type="component" value="Unassembled WGS sequence"/>
</dbReference>
<feature type="transmembrane region" description="Helical" evidence="6">
    <location>
        <begin position="335"/>
        <end position="354"/>
    </location>
</feature>
<feature type="transmembrane region" description="Helical" evidence="6">
    <location>
        <begin position="274"/>
        <end position="290"/>
    </location>
</feature>
<evidence type="ECO:0000256" key="6">
    <source>
        <dbReference type="SAM" id="Phobius"/>
    </source>
</evidence>
<keyword evidence="5 6" id="KW-0472">Membrane</keyword>
<keyword evidence="3 6" id="KW-0812">Transmembrane</keyword>
<dbReference type="RefSeq" id="WP_077122782.1">
    <property type="nucleotide sequence ID" value="NZ_FMUE01000019.1"/>
</dbReference>
<dbReference type="Pfam" id="PF07690">
    <property type="entry name" value="MFS_1"/>
    <property type="match status" value="1"/>
</dbReference>
<feature type="transmembrane region" description="Helical" evidence="6">
    <location>
        <begin position="243"/>
        <end position="262"/>
    </location>
</feature>
<feature type="transmembrane region" description="Helical" evidence="6">
    <location>
        <begin position="296"/>
        <end position="314"/>
    </location>
</feature>
<keyword evidence="4 6" id="KW-1133">Transmembrane helix</keyword>
<evidence type="ECO:0000256" key="2">
    <source>
        <dbReference type="ARBA" id="ARBA00022475"/>
    </source>
</evidence>
<proteinExistence type="predicted"/>
<evidence type="ECO:0000313" key="7">
    <source>
        <dbReference type="EMBL" id="SCX35137.1"/>
    </source>
</evidence>
<feature type="transmembrane region" description="Helical" evidence="6">
    <location>
        <begin position="167"/>
        <end position="187"/>
    </location>
</feature>
<dbReference type="GO" id="GO:0022857">
    <property type="term" value="F:transmembrane transporter activity"/>
    <property type="evidence" value="ECO:0007669"/>
    <property type="project" value="InterPro"/>
</dbReference>
<evidence type="ECO:0000256" key="3">
    <source>
        <dbReference type="ARBA" id="ARBA00022692"/>
    </source>
</evidence>
<accession>A0A1R3U736</accession>
<feature type="transmembrane region" description="Helical" evidence="6">
    <location>
        <begin position="141"/>
        <end position="161"/>
    </location>
</feature>
<feature type="transmembrane region" description="Helical" evidence="6">
    <location>
        <begin position="208"/>
        <end position="231"/>
    </location>
</feature>
<sequence>MRKTNVAFVTAAFCYNYTLGGHVIVLAWTSLHTISGFSSVGHVLLVGNLVNLLLAPLVGAQLDRHRKRSAFLVGSCLGLMATSTLLMTTGSNNLAWLMAGTFVFNVGALLQGPSLEVLQKGITDPVSGMDAAIFRNLIRQIGLVCGTGASGILIGIGGSALPNAVSMVFTIISAVAVGFGLHENFAAQARPNYIASLIAGGVMLRQRDIAATGAVIVLSLAAGQVINATLADVVVARGFEANVYGVADALWSVGAFGSAIVLRQLLYRRVRIPTSLLGLAGLGLAMTVLSQSSQPMSIWASCLMLGGCFSVAKLQSDGRLMEICGKDDLARVRSNLNAFTGGVGVVIYLLPTLVESLTSSGLLFSAGLILLVISVALKMSSV</sequence>
<evidence type="ECO:0000256" key="5">
    <source>
        <dbReference type="ARBA" id="ARBA00023136"/>
    </source>
</evidence>
<dbReference type="InterPro" id="IPR036259">
    <property type="entry name" value="MFS_trans_sf"/>
</dbReference>
<feature type="transmembrane region" description="Helical" evidence="6">
    <location>
        <begin position="360"/>
        <end position="377"/>
    </location>
</feature>
<feature type="transmembrane region" description="Helical" evidence="6">
    <location>
        <begin position="7"/>
        <end position="28"/>
    </location>
</feature>
<feature type="transmembrane region" description="Helical" evidence="6">
    <location>
        <begin position="70"/>
        <end position="88"/>
    </location>
</feature>
<feature type="transmembrane region" description="Helical" evidence="6">
    <location>
        <begin position="40"/>
        <end position="58"/>
    </location>
</feature>
<dbReference type="PANTHER" id="PTHR23513">
    <property type="entry name" value="INTEGRAL MEMBRANE EFFLUX PROTEIN-RELATED"/>
    <property type="match status" value="1"/>
</dbReference>
<evidence type="ECO:0000256" key="1">
    <source>
        <dbReference type="ARBA" id="ARBA00004651"/>
    </source>
</evidence>
<reference evidence="8" key="1">
    <citation type="submission" date="2016-10" db="EMBL/GenBank/DDBJ databases">
        <authorList>
            <person name="Wibberg D."/>
        </authorList>
    </citation>
    <scope>NUCLEOTIDE SEQUENCE [LARGE SCALE GENOMIC DNA]</scope>
</reference>
<name>A0A1R3U736_9HYPH</name>
<keyword evidence="2" id="KW-1003">Cell membrane</keyword>